<feature type="region of interest" description="Disordered" evidence="1">
    <location>
        <begin position="183"/>
        <end position="209"/>
    </location>
</feature>
<evidence type="ECO:0000256" key="1">
    <source>
        <dbReference type="SAM" id="MobiDB-lite"/>
    </source>
</evidence>
<feature type="region of interest" description="Disordered" evidence="1">
    <location>
        <begin position="1"/>
        <end position="20"/>
    </location>
</feature>
<protein>
    <submittedName>
        <fullName evidence="3">Uncharacterized protein</fullName>
    </submittedName>
</protein>
<reference evidence="3 4" key="1">
    <citation type="submission" date="2020-04" db="EMBL/GenBank/DDBJ databases">
        <title>Arthrobacter sp. nov.</title>
        <authorList>
            <person name="Liu S."/>
        </authorList>
    </citation>
    <scope>NUCLEOTIDE SEQUENCE [LARGE SCALE GENOMIC DNA]</scope>
    <source>
        <strain evidence="3 4">E918</strain>
    </source>
</reference>
<accession>A0A7X6HD69</accession>
<feature type="transmembrane region" description="Helical" evidence="2">
    <location>
        <begin position="105"/>
        <end position="128"/>
    </location>
</feature>
<keyword evidence="2" id="KW-0812">Transmembrane</keyword>
<dbReference type="EMBL" id="JAAZSQ010000008">
    <property type="protein sequence ID" value="NKX54972.1"/>
    <property type="molecule type" value="Genomic_DNA"/>
</dbReference>
<evidence type="ECO:0000313" key="3">
    <source>
        <dbReference type="EMBL" id="NKX54972.1"/>
    </source>
</evidence>
<evidence type="ECO:0000256" key="2">
    <source>
        <dbReference type="SAM" id="Phobius"/>
    </source>
</evidence>
<proteinExistence type="predicted"/>
<keyword evidence="2" id="KW-1133">Transmembrane helix</keyword>
<gene>
    <name evidence="3" type="ORF">HGG74_10535</name>
</gene>
<sequence>MGLTAGFSEDPEPASAGPAAAEPAGRAAVSWPGRAAAALLLLVLAVATGAVLSTVLPPWWAAVIATHVGRDLAAGILAGMFCGFTFTLVPLLMGWQVHLSRIGRTLKAGILAAAVLLAAPNLLTAIVASDTSSGARQARQVLGTEAAWFIPWSMYSAIAAVLVFIAMAVFRIMWRRNGRKLKSMHDERGQDRQAAEPGDEAAGGSPQLP</sequence>
<keyword evidence="2" id="KW-0472">Membrane</keyword>
<evidence type="ECO:0000313" key="4">
    <source>
        <dbReference type="Proteomes" id="UP000544090"/>
    </source>
</evidence>
<dbReference type="Proteomes" id="UP000544090">
    <property type="component" value="Unassembled WGS sequence"/>
</dbReference>
<name>A0A7X6HD69_9MICC</name>
<feature type="compositionally biased region" description="Basic and acidic residues" evidence="1">
    <location>
        <begin position="183"/>
        <end position="194"/>
    </location>
</feature>
<organism evidence="3 4">
    <name type="scientific">Arthrobacter mobilis</name>
    <dbReference type="NCBI Taxonomy" id="2724944"/>
    <lineage>
        <taxon>Bacteria</taxon>
        <taxon>Bacillati</taxon>
        <taxon>Actinomycetota</taxon>
        <taxon>Actinomycetes</taxon>
        <taxon>Micrococcales</taxon>
        <taxon>Micrococcaceae</taxon>
        <taxon>Arthrobacter</taxon>
    </lineage>
</organism>
<comment type="caution">
    <text evidence="3">The sequence shown here is derived from an EMBL/GenBank/DDBJ whole genome shotgun (WGS) entry which is preliminary data.</text>
</comment>
<feature type="transmembrane region" description="Helical" evidence="2">
    <location>
        <begin position="36"/>
        <end position="60"/>
    </location>
</feature>
<feature type="transmembrane region" description="Helical" evidence="2">
    <location>
        <begin position="148"/>
        <end position="174"/>
    </location>
</feature>
<keyword evidence="4" id="KW-1185">Reference proteome</keyword>
<dbReference type="AlphaFoldDB" id="A0A7X6HD69"/>
<feature type="transmembrane region" description="Helical" evidence="2">
    <location>
        <begin position="72"/>
        <end position="93"/>
    </location>
</feature>
<dbReference type="RefSeq" id="WP_168486309.1">
    <property type="nucleotide sequence ID" value="NZ_JAAZSQ010000008.1"/>
</dbReference>